<dbReference type="InterPro" id="IPR003838">
    <property type="entry name" value="ABC3_permease_C"/>
</dbReference>
<evidence type="ECO:0000256" key="2">
    <source>
        <dbReference type="ARBA" id="ARBA00022475"/>
    </source>
</evidence>
<keyword evidence="3 7" id="KW-0812">Transmembrane</keyword>
<feature type="transmembrane region" description="Helical" evidence="7">
    <location>
        <begin position="243"/>
        <end position="267"/>
    </location>
</feature>
<proteinExistence type="inferred from homology"/>
<sequence length="710" mass="78140">MNIVNRLTVRHLRLNRSRTLMTIMGIMLSVAMVCAVAGFVASVHDLLLRQIKQKGDYHVVYTNVTKEIATEISSEEIFSTHYTKDSDTPGHVNLYLRFASPGRDVNNVASQISQKFGVEKYGLNYELLGLEGIMIHKSVIVGFIGVAVIAVAIIMTGSIIVISNAFYISATERVRQFGLLKSIGATSGQIGRSILFEALTLAAISIPLGIALGFLIDIFVLWVTNYLLVDLNRLNNGTFSFRVVFHPLIPIISLLVALLTILISAWLPARKAAKTTAIEAIRQTKDIKISGKRIKTSPAVRKLFGFEGTLAAKSLKRSRGKYRATVISLTVSVVMFVSMWSLVDIMKKDAEMQYGGLDFDVLVMTQGDLETVDKADAFLRTIPDAAFRKVQETSFSTTAPKGFVTERMLSGAEGETERDLNLYAIPDADFVALAQVKEGEIPGVLINTTGALRKDGQVQEFVPYEASVGTKLPLERGRENEEKKTYGDVTIAATVDKIPDSIPAIIFNGNLINIMVPESIYRTLFQANNSRTAYAVTAQDPQAFCDSAEELLLPLGETIQIQNVAQSAHINQNIVLIIMLFGYGFIGMLSLIAVTSAITTISTGMELRRHEFAMLYSAGMTPRGMDKMLHLESLLYGIKSLAFGLPIGVGLSIAMHRMMANVFVFRYALPWDAMLISTIAVLMLTFSTMQYGKHKFRKVSIVEAIRSEIV</sequence>
<comment type="similarity">
    <text evidence="6">Belongs to the ABC-4 integral membrane protein family.</text>
</comment>
<keyword evidence="5 7" id="KW-0472">Membrane</keyword>
<dbReference type="AlphaFoldDB" id="A0A212K7U3"/>
<evidence type="ECO:0000259" key="8">
    <source>
        <dbReference type="Pfam" id="PF02687"/>
    </source>
</evidence>
<comment type="subcellular location">
    <subcellularLocation>
        <location evidence="1">Cell membrane</location>
        <topology evidence="1">Multi-pass membrane protein</topology>
    </subcellularLocation>
</comment>
<feature type="transmembrane region" description="Helical" evidence="7">
    <location>
        <begin position="20"/>
        <end position="41"/>
    </location>
</feature>
<dbReference type="Pfam" id="PF02687">
    <property type="entry name" value="FtsX"/>
    <property type="match status" value="2"/>
</dbReference>
<dbReference type="InterPro" id="IPR050250">
    <property type="entry name" value="Macrolide_Exporter_MacB"/>
</dbReference>
<feature type="transmembrane region" description="Helical" evidence="7">
    <location>
        <begin position="198"/>
        <end position="223"/>
    </location>
</feature>
<protein>
    <recommendedName>
        <fullName evidence="8">ABC3 transporter permease C-terminal domain-containing protein</fullName>
    </recommendedName>
</protein>
<dbReference type="GO" id="GO:0005886">
    <property type="term" value="C:plasma membrane"/>
    <property type="evidence" value="ECO:0007669"/>
    <property type="project" value="UniProtKB-SubCell"/>
</dbReference>
<keyword evidence="4 7" id="KW-1133">Transmembrane helix</keyword>
<feature type="transmembrane region" description="Helical" evidence="7">
    <location>
        <begin position="139"/>
        <end position="167"/>
    </location>
</feature>
<dbReference type="EMBL" id="FLUN01000001">
    <property type="protein sequence ID" value="SBW07575.1"/>
    <property type="molecule type" value="Genomic_DNA"/>
</dbReference>
<evidence type="ECO:0000256" key="4">
    <source>
        <dbReference type="ARBA" id="ARBA00022989"/>
    </source>
</evidence>
<feature type="transmembrane region" description="Helical" evidence="7">
    <location>
        <begin position="574"/>
        <end position="599"/>
    </location>
</feature>
<feature type="domain" description="ABC3 transporter permease C-terminal" evidence="8">
    <location>
        <begin position="585"/>
        <end position="691"/>
    </location>
</feature>
<feature type="transmembrane region" description="Helical" evidence="7">
    <location>
        <begin position="322"/>
        <end position="343"/>
    </location>
</feature>
<feature type="transmembrane region" description="Helical" evidence="7">
    <location>
        <begin position="667"/>
        <end position="688"/>
    </location>
</feature>
<dbReference type="PANTHER" id="PTHR30572">
    <property type="entry name" value="MEMBRANE COMPONENT OF TRANSPORTER-RELATED"/>
    <property type="match status" value="1"/>
</dbReference>
<reference evidence="9" key="1">
    <citation type="submission" date="2016-04" db="EMBL/GenBank/DDBJ databases">
        <authorList>
            <person name="Evans L.H."/>
            <person name="Alamgir A."/>
            <person name="Owens N."/>
            <person name="Weber N.D."/>
            <person name="Virtaneva K."/>
            <person name="Barbian K."/>
            <person name="Babar A."/>
            <person name="Rosenke K."/>
        </authorList>
    </citation>
    <scope>NUCLEOTIDE SEQUENCE</scope>
    <source>
        <strain evidence="9">86</strain>
    </source>
</reference>
<evidence type="ECO:0000313" key="9">
    <source>
        <dbReference type="EMBL" id="SBW07575.1"/>
    </source>
</evidence>
<gene>
    <name evidence="9" type="ORF">KL86CLO1_12318</name>
</gene>
<evidence type="ECO:0000256" key="6">
    <source>
        <dbReference type="ARBA" id="ARBA00038076"/>
    </source>
</evidence>
<accession>A0A212K7U3</accession>
<organism evidence="9">
    <name type="scientific">uncultured Eubacteriales bacterium</name>
    <dbReference type="NCBI Taxonomy" id="172733"/>
    <lineage>
        <taxon>Bacteria</taxon>
        <taxon>Bacillati</taxon>
        <taxon>Bacillota</taxon>
        <taxon>Clostridia</taxon>
        <taxon>Eubacteriales</taxon>
        <taxon>environmental samples</taxon>
    </lineage>
</organism>
<feature type="domain" description="ABC3 transporter permease C-terminal" evidence="8">
    <location>
        <begin position="149"/>
        <end position="276"/>
    </location>
</feature>
<keyword evidence="2" id="KW-1003">Cell membrane</keyword>
<name>A0A212K7U3_9FIRM</name>
<feature type="transmembrane region" description="Helical" evidence="7">
    <location>
        <begin position="633"/>
        <end position="655"/>
    </location>
</feature>
<dbReference type="GO" id="GO:0022857">
    <property type="term" value="F:transmembrane transporter activity"/>
    <property type="evidence" value="ECO:0007669"/>
    <property type="project" value="TreeGrafter"/>
</dbReference>
<evidence type="ECO:0000256" key="5">
    <source>
        <dbReference type="ARBA" id="ARBA00023136"/>
    </source>
</evidence>
<evidence type="ECO:0000256" key="1">
    <source>
        <dbReference type="ARBA" id="ARBA00004651"/>
    </source>
</evidence>
<dbReference type="PANTHER" id="PTHR30572:SF4">
    <property type="entry name" value="ABC TRANSPORTER PERMEASE YTRF"/>
    <property type="match status" value="1"/>
</dbReference>
<evidence type="ECO:0000256" key="3">
    <source>
        <dbReference type="ARBA" id="ARBA00022692"/>
    </source>
</evidence>
<evidence type="ECO:0000256" key="7">
    <source>
        <dbReference type="SAM" id="Phobius"/>
    </source>
</evidence>